<proteinExistence type="predicted"/>
<dbReference type="OrthoDB" id="289287at2157"/>
<dbReference type="KEGG" id="srub:C2R22_03980"/>
<organism evidence="2 3">
    <name type="scientific">Salinigranum rubrum</name>
    <dbReference type="NCBI Taxonomy" id="755307"/>
    <lineage>
        <taxon>Archaea</taxon>
        <taxon>Methanobacteriati</taxon>
        <taxon>Methanobacteriota</taxon>
        <taxon>Stenosarchaea group</taxon>
        <taxon>Halobacteria</taxon>
        <taxon>Halobacteriales</taxon>
        <taxon>Haloferacaceae</taxon>
        <taxon>Salinigranum</taxon>
    </lineage>
</organism>
<evidence type="ECO:0000313" key="3">
    <source>
        <dbReference type="Proteomes" id="UP000236584"/>
    </source>
</evidence>
<reference evidence="2 3" key="1">
    <citation type="submission" date="2018-01" db="EMBL/GenBank/DDBJ databases">
        <title>Complete genome sequence of Salinigranum rubrum GX10T, an extremely halophilic archaeon isolated from a marine solar saltern.</title>
        <authorList>
            <person name="Han S."/>
        </authorList>
    </citation>
    <scope>NUCLEOTIDE SEQUENCE [LARGE SCALE GENOMIC DNA]</scope>
    <source>
        <strain evidence="2 3">GX10</strain>
    </source>
</reference>
<dbReference type="SUPFAM" id="SSF51735">
    <property type="entry name" value="NAD(P)-binding Rossmann-fold domains"/>
    <property type="match status" value="1"/>
</dbReference>
<evidence type="ECO:0000313" key="2">
    <source>
        <dbReference type="EMBL" id="AUV80920.1"/>
    </source>
</evidence>
<accession>A0A2I8VG80</accession>
<name>A0A2I8VG80_9EURY</name>
<evidence type="ECO:0000259" key="1">
    <source>
        <dbReference type="Pfam" id="PF01370"/>
    </source>
</evidence>
<keyword evidence="3" id="KW-1185">Reference proteome</keyword>
<sequence>MSRPLHVVVGTGPLGLAVVDELRSRDGDAVDVRVVNRSGVADVHADVEVAAADVTDHDAARRACAGASVVYNCTNAPYTDWPAAFPPIWEGVLAGAMAADAALVCADNLYCYGAVDGPVTEDLPWDAETRKGTVRAEMARRVLDAHEAGEVRATLARASDFYGPRVRESTVGERVFGNLIDGRRAEVIGDPDQPHTYTYVGDFARALVLLGDDERAWGEVWHVPSAATLTTREFVELVAEEAGVEPRMRVAPGWFVRLAGVVSPTMRELDEMRYEFEEPFVVSSAKFDSTFELEPTSHKDAIAETVAWYRQVGVSPTL</sequence>
<dbReference type="RefSeq" id="WP_103424608.1">
    <property type="nucleotide sequence ID" value="NZ_CP026309.1"/>
</dbReference>
<dbReference type="Pfam" id="PF01370">
    <property type="entry name" value="Epimerase"/>
    <property type="match status" value="1"/>
</dbReference>
<dbReference type="PANTHER" id="PTHR43245:SF13">
    <property type="entry name" value="UDP-D-APIOSE_UDP-D-XYLOSE SYNTHASE 2"/>
    <property type="match status" value="1"/>
</dbReference>
<feature type="domain" description="NAD-dependent epimerase/dehydratase" evidence="1">
    <location>
        <begin position="10"/>
        <end position="213"/>
    </location>
</feature>
<dbReference type="PANTHER" id="PTHR43245">
    <property type="entry name" value="BIFUNCTIONAL POLYMYXIN RESISTANCE PROTEIN ARNA"/>
    <property type="match status" value="1"/>
</dbReference>
<dbReference type="GeneID" id="35591220"/>
<dbReference type="InterPro" id="IPR001509">
    <property type="entry name" value="Epimerase_deHydtase"/>
</dbReference>
<dbReference type="AlphaFoldDB" id="A0A2I8VG80"/>
<dbReference type="Gene3D" id="3.40.50.720">
    <property type="entry name" value="NAD(P)-binding Rossmann-like Domain"/>
    <property type="match status" value="1"/>
</dbReference>
<dbReference type="Proteomes" id="UP000236584">
    <property type="component" value="Chromosome"/>
</dbReference>
<gene>
    <name evidence="2" type="ORF">C2R22_03980</name>
</gene>
<dbReference type="InterPro" id="IPR050177">
    <property type="entry name" value="Lipid_A_modif_metabolic_enz"/>
</dbReference>
<dbReference type="InterPro" id="IPR036291">
    <property type="entry name" value="NAD(P)-bd_dom_sf"/>
</dbReference>
<dbReference type="EMBL" id="CP026309">
    <property type="protein sequence ID" value="AUV80920.1"/>
    <property type="molecule type" value="Genomic_DNA"/>
</dbReference>
<protein>
    <submittedName>
        <fullName evidence="2">Transposase</fullName>
    </submittedName>
</protein>